<dbReference type="InterPro" id="IPR042099">
    <property type="entry name" value="ANL_N_sf"/>
</dbReference>
<comment type="caution">
    <text evidence="3">The sequence shown here is derived from an EMBL/GenBank/DDBJ whole genome shotgun (WGS) entry which is preliminary data.</text>
</comment>
<dbReference type="SUPFAM" id="SSF56801">
    <property type="entry name" value="Acetyl-CoA synthetase-like"/>
    <property type="match status" value="1"/>
</dbReference>
<dbReference type="PANTHER" id="PTHR43201:SF8">
    <property type="entry name" value="ACYL-COA SYNTHETASE FAMILY MEMBER 3"/>
    <property type="match status" value="1"/>
</dbReference>
<gene>
    <name evidence="3" type="ORF">BX592_11833</name>
</gene>
<dbReference type="Pfam" id="PF00501">
    <property type="entry name" value="AMP-binding"/>
    <property type="match status" value="1"/>
</dbReference>
<dbReference type="Proteomes" id="UP000295509">
    <property type="component" value="Unassembled WGS sequence"/>
</dbReference>
<evidence type="ECO:0000256" key="1">
    <source>
        <dbReference type="ARBA" id="ARBA00006432"/>
    </source>
</evidence>
<dbReference type="Gene3D" id="3.40.50.12780">
    <property type="entry name" value="N-terminal domain of ligase-like"/>
    <property type="match status" value="1"/>
</dbReference>
<dbReference type="GO" id="GO:0006631">
    <property type="term" value="P:fatty acid metabolic process"/>
    <property type="evidence" value="ECO:0007669"/>
    <property type="project" value="TreeGrafter"/>
</dbReference>
<proteinExistence type="inferred from homology"/>
<name>A0A4R8LIR1_9BURK</name>
<feature type="domain" description="AMP-dependent synthetase/ligase" evidence="2">
    <location>
        <begin position="11"/>
        <end position="360"/>
    </location>
</feature>
<reference evidence="3 4" key="1">
    <citation type="submission" date="2019-03" db="EMBL/GenBank/DDBJ databases">
        <title>Genomic Encyclopedia of Type Strains, Phase III (KMG-III): the genomes of soil and plant-associated and newly described type strains.</title>
        <authorList>
            <person name="Whitman W."/>
        </authorList>
    </citation>
    <scope>NUCLEOTIDE SEQUENCE [LARGE SCALE GENOMIC DNA]</scope>
    <source>
        <strain evidence="3 4">LMG 29544</strain>
    </source>
</reference>
<dbReference type="AlphaFoldDB" id="A0A4R8LIR1"/>
<accession>A0A4R8LIR1</accession>
<keyword evidence="4" id="KW-1185">Reference proteome</keyword>
<evidence type="ECO:0000259" key="2">
    <source>
        <dbReference type="Pfam" id="PF00501"/>
    </source>
</evidence>
<evidence type="ECO:0000313" key="3">
    <source>
        <dbReference type="EMBL" id="TDY43238.1"/>
    </source>
</evidence>
<dbReference type="InterPro" id="IPR000873">
    <property type="entry name" value="AMP-dep_synth/lig_dom"/>
</dbReference>
<dbReference type="OrthoDB" id="8185589at2"/>
<sequence>MAFDLLESRNNRRVVLRGNERAITRGELRSASRRAAYFLRELGIARGDIVAVWLPDGGVWLQLFFALAQLGALMVPVSSQLTLDDAMQMVKTAKARVLVVPQTLAGFDYIAAAADIKAACVTVQHVVEVAQFDAFEWSEVRRYPRWDGQRTDLLCTFSTFGSTGTPKLAVHTAGGIATHARNVGQVNAMREDDVVLCTLPLCSVLGFVQVIAALASGASCVLMPTFDATAAAAIERHRVTHFFGTDKMMDRVLNTGAFSLATWRRGAFLEYASLGPRVIAQAWEAWRLRLTTLYGTPECLAMTAMRDPANNLRQRAMPGGTPVSSAIAFRIVDPESGAIVRDGQQGELQLRGYSVMAGYLHNPKATSAVFTADGWFRTGDLAVADHGTFHYLATLEGTVRWCPLLEGAAEHEFPLRTRGDVVSIVPDS</sequence>
<evidence type="ECO:0000313" key="4">
    <source>
        <dbReference type="Proteomes" id="UP000295509"/>
    </source>
</evidence>
<protein>
    <submittedName>
        <fullName evidence="3">Fatty-acyl-CoA synthase</fullName>
    </submittedName>
</protein>
<dbReference type="EMBL" id="SORE01000018">
    <property type="protein sequence ID" value="TDY43238.1"/>
    <property type="molecule type" value="Genomic_DNA"/>
</dbReference>
<dbReference type="GO" id="GO:0031956">
    <property type="term" value="F:medium-chain fatty acid-CoA ligase activity"/>
    <property type="evidence" value="ECO:0007669"/>
    <property type="project" value="TreeGrafter"/>
</dbReference>
<comment type="similarity">
    <text evidence="1">Belongs to the ATP-dependent AMP-binding enzyme family.</text>
</comment>
<dbReference type="PANTHER" id="PTHR43201">
    <property type="entry name" value="ACYL-COA SYNTHETASE"/>
    <property type="match status" value="1"/>
</dbReference>
<organism evidence="3 4">
    <name type="scientific">Paraburkholderia rhizosphaerae</name>
    <dbReference type="NCBI Taxonomy" id="480658"/>
    <lineage>
        <taxon>Bacteria</taxon>
        <taxon>Pseudomonadati</taxon>
        <taxon>Pseudomonadota</taxon>
        <taxon>Betaproteobacteria</taxon>
        <taxon>Burkholderiales</taxon>
        <taxon>Burkholderiaceae</taxon>
        <taxon>Paraburkholderia</taxon>
    </lineage>
</organism>